<dbReference type="PANTHER" id="PTHR38096:SF1">
    <property type="entry name" value="ENTEROBACTIN SYNTHASE COMPONENT D"/>
    <property type="match status" value="1"/>
</dbReference>
<feature type="binding site" evidence="3">
    <location>
        <position position="106"/>
    </location>
    <ligand>
        <name>Mg(2+)</name>
        <dbReference type="ChEBI" id="CHEBI:18420"/>
    </ligand>
</feature>
<feature type="binding site" evidence="2">
    <location>
        <position position="104"/>
    </location>
    <ligand>
        <name>CoA</name>
        <dbReference type="ChEBI" id="CHEBI:57287"/>
    </ligand>
</feature>
<dbReference type="InterPro" id="IPR037143">
    <property type="entry name" value="4-PPantetheinyl_Trfase_dom_sf"/>
</dbReference>
<feature type="binding site" evidence="3">
    <location>
        <position position="104"/>
    </location>
    <ligand>
        <name>Mg(2+)</name>
        <dbReference type="ChEBI" id="CHEBI:18420"/>
    </ligand>
</feature>
<dbReference type="AlphaFoldDB" id="A0AB33JZH7"/>
<feature type="binding site" evidence="2">
    <location>
        <position position="46"/>
    </location>
    <ligand>
        <name>CoA</name>
        <dbReference type="ChEBI" id="CHEBI:57287"/>
    </ligand>
</feature>
<dbReference type="Pfam" id="PF17837">
    <property type="entry name" value="4PPT_N"/>
    <property type="match status" value="1"/>
</dbReference>
<evidence type="ECO:0000256" key="3">
    <source>
        <dbReference type="PIRSR" id="PIRSR603542-2"/>
    </source>
</evidence>
<reference evidence="6" key="1">
    <citation type="submission" date="2024-07" db="EMBL/GenBank/DDBJ databases">
        <title>Complete genome sequences of cellulolytic bacteria, Kitasatospora sp. CMC57 and Streptomyces sp. CMC78, isolated from Japanese agricultural soil.</title>
        <authorList>
            <person name="Hashimoto T."/>
            <person name="Ito M."/>
            <person name="Iwamoto M."/>
            <person name="Fukahori D."/>
            <person name="Shoda T."/>
            <person name="Sakoda M."/>
            <person name="Morohoshi T."/>
            <person name="Mitsuboshi M."/>
            <person name="Nishizawa T."/>
        </authorList>
    </citation>
    <scope>NUCLEOTIDE SEQUENCE</scope>
    <source>
        <strain evidence="6">CMC57</strain>
    </source>
</reference>
<feature type="binding site" evidence="2">
    <location>
        <position position="149"/>
    </location>
    <ligand>
        <name>CoA</name>
        <dbReference type="ChEBI" id="CHEBI:57287"/>
    </ligand>
</feature>
<evidence type="ECO:0000313" key="6">
    <source>
        <dbReference type="EMBL" id="BFP48373.1"/>
    </source>
</evidence>
<dbReference type="InterPro" id="IPR003542">
    <property type="entry name" value="Enbac_synth_compD-like"/>
</dbReference>
<dbReference type="PANTHER" id="PTHR38096">
    <property type="entry name" value="ENTEROBACTIN SYNTHASE COMPONENT D"/>
    <property type="match status" value="1"/>
</dbReference>
<dbReference type="SUPFAM" id="SSF56214">
    <property type="entry name" value="4'-phosphopantetheinyl transferase"/>
    <property type="match status" value="1"/>
</dbReference>
<dbReference type="PRINTS" id="PR01399">
    <property type="entry name" value="ENTSNTHTASED"/>
</dbReference>
<dbReference type="GO" id="GO:0009239">
    <property type="term" value="P:enterobactin biosynthetic process"/>
    <property type="evidence" value="ECO:0007669"/>
    <property type="project" value="InterPro"/>
</dbReference>
<keyword evidence="1 6" id="KW-0808">Transferase</keyword>
<feature type="binding site" evidence="2">
    <location>
        <position position="38"/>
    </location>
    <ligand>
        <name>CoA</name>
        <dbReference type="ChEBI" id="CHEBI:57287"/>
    </ligand>
</feature>
<organism evidence="6">
    <name type="scientific">Kitasatospora sp. CMC57</name>
    <dbReference type="NCBI Taxonomy" id="3231513"/>
    <lineage>
        <taxon>Bacteria</taxon>
        <taxon>Bacillati</taxon>
        <taxon>Actinomycetota</taxon>
        <taxon>Actinomycetes</taxon>
        <taxon>Kitasatosporales</taxon>
        <taxon>Streptomycetaceae</taxon>
        <taxon>Kitasatospora</taxon>
    </lineage>
</organism>
<feature type="binding site" evidence="2">
    <location>
        <position position="153"/>
    </location>
    <ligand>
        <name>CoA</name>
        <dbReference type="ChEBI" id="CHEBI:57287"/>
    </ligand>
</feature>
<dbReference type="InterPro" id="IPR008278">
    <property type="entry name" value="4-PPantetheinyl_Trfase_dom"/>
</dbReference>
<dbReference type="Pfam" id="PF01648">
    <property type="entry name" value="ACPS"/>
    <property type="match status" value="1"/>
</dbReference>
<protein>
    <submittedName>
        <fullName evidence="6">4'-phosphopantetheinyl transferase superfamily protein</fullName>
    </submittedName>
</protein>
<feature type="domain" description="4'-phosphopantetheinyl transferase" evidence="4">
    <location>
        <begin position="100"/>
        <end position="188"/>
    </location>
</feature>
<accession>A0AB33JZH7</accession>
<comment type="cofactor">
    <cofactor evidence="3">
        <name>Mg(2+)</name>
        <dbReference type="ChEBI" id="CHEBI:18420"/>
    </cofactor>
</comment>
<name>A0AB33JZH7_9ACTN</name>
<feature type="binding site" evidence="3">
    <location>
        <position position="105"/>
    </location>
    <ligand>
        <name>Mg(2+)</name>
        <dbReference type="ChEBI" id="CHEBI:18420"/>
    </ligand>
</feature>
<gene>
    <name evidence="6" type="ORF">KCMC57_47410</name>
</gene>
<dbReference type="GO" id="GO:0005886">
    <property type="term" value="C:plasma membrane"/>
    <property type="evidence" value="ECO:0007669"/>
    <property type="project" value="TreeGrafter"/>
</dbReference>
<dbReference type="GO" id="GO:0009366">
    <property type="term" value="C:enterobactin synthetase complex"/>
    <property type="evidence" value="ECO:0007669"/>
    <property type="project" value="InterPro"/>
</dbReference>
<evidence type="ECO:0000259" key="4">
    <source>
        <dbReference type="Pfam" id="PF01648"/>
    </source>
</evidence>
<keyword evidence="3" id="KW-0479">Metal-binding</keyword>
<dbReference type="GO" id="GO:0008897">
    <property type="term" value="F:holo-[acyl-carrier-protein] synthase activity"/>
    <property type="evidence" value="ECO:0007669"/>
    <property type="project" value="InterPro"/>
</dbReference>
<dbReference type="RefSeq" id="WP_408649640.1">
    <property type="nucleotide sequence ID" value="NZ_AP035881.2"/>
</dbReference>
<dbReference type="InterPro" id="IPR041354">
    <property type="entry name" value="4PPT_N"/>
</dbReference>
<proteinExistence type="predicted"/>
<dbReference type="GO" id="GO:0000287">
    <property type="term" value="F:magnesium ion binding"/>
    <property type="evidence" value="ECO:0007669"/>
    <property type="project" value="InterPro"/>
</dbReference>
<sequence>MITLMPPGVEVAEAHGDLPGARLLGAEAEAVMRSPAARRLEFATVRHCARTALGRLGVPPVPIPRGAAGAPQWPTGVVGSMTHCPGYRAAVAARAGTYLSLGIDAELHRPLPEGSLRLIASAAERRHLAELGGRDPGVHWDALLFAVKESVYKAWYPLGGTVLGFADAEVAFDPGAGAFRAVLPDHAPMAFEGRWRVVDGMVRVATVVPFLSQ</sequence>
<dbReference type="EMBL" id="AP035881">
    <property type="protein sequence ID" value="BFP48373.1"/>
    <property type="molecule type" value="Genomic_DNA"/>
</dbReference>
<keyword evidence="3" id="KW-0460">Magnesium</keyword>
<evidence type="ECO:0000256" key="2">
    <source>
        <dbReference type="PIRSR" id="PIRSR603542-1"/>
    </source>
</evidence>
<feature type="domain" description="4'-phosphopantetheinyl transferase N-terminal" evidence="5">
    <location>
        <begin position="27"/>
        <end position="93"/>
    </location>
</feature>
<evidence type="ECO:0000256" key="1">
    <source>
        <dbReference type="ARBA" id="ARBA00022679"/>
    </source>
</evidence>
<feature type="binding site" evidence="2">
    <location>
        <begin position="82"/>
        <end position="83"/>
    </location>
    <ligand>
        <name>CoA</name>
        <dbReference type="ChEBI" id="CHEBI:57287"/>
    </ligand>
</feature>
<feature type="binding site" evidence="2">
    <location>
        <position position="163"/>
    </location>
    <ligand>
        <name>CoA</name>
        <dbReference type="ChEBI" id="CHEBI:57287"/>
    </ligand>
</feature>
<evidence type="ECO:0000259" key="5">
    <source>
        <dbReference type="Pfam" id="PF17837"/>
    </source>
</evidence>